<sequence length="1141" mass="126766">MDSAEPSWEPIPVSKPWERSGSEGSSIHPPRFPPLPGLPVSSAMVNEMVNRGSSSEAKELPENHTHYSTRVPYASPHPCEIQNNDASLSPLESIESAVCFAPLALEAVDHSLSGPSSARSDRISDLDDKYRSLTLLNDPALAEKLQIGRFGTSRDFDPSLLFKQPSSESAVNSRQSGPPSSSGASSNRRLLRLLAEEQTTVDKASQVALMGLRAVEDSIDGSSEATTPAAPRQFRSIALLRRDQLLPRSAYEADEGLQAAEEGRESGSGFERRREAVFLLIMHFSFLILAAGVALAAASEQKLSSIDVPLDHFSLVANQSTFPTRYWLSTEHYDPHGAGCVVYFIMGGESPLPETGIIYPFVSQRLSAKHNGIVIESEHRFYGTSVPSPYEESLPYLSIEQSLMDHVVVLQTALREVRGAEQCRVVAVGGSYSGFLALAFRLRYPKLVHAAYASSSPGRFYSQEAEFDGHYYKIITDAADKIFPGCSRETSRAFEDFQHRYGGRMTFDQAREELRICNPEALGPESGLYEELVQWVRIMFSSANMASYPPTNTSATYQLCYTVVQSGIAGIFKALAKGPDCLDVTRYLPSANKQGVHSASCGDWTGCGVGQAGRSWDWQTCTELVEHISTYGPSSDMFPPRKFAVDGWLNAHCKESFGDEVFRNFSDTSREHRLNDLWGFDEASLAQTTSRVLFVNGGMDGWTAGAVTRNLSDSILSLTIPSGAHHSEMAAPSANDTEDMVAARDRIEEILGSWLGLRGSSFGDAEEIAYKSSAHREVYRLQNCQSMRFTLWPVASIIPASTLGGHIPSIIDLLQTIETTPNAPPMSYKLITVRPSADEIRCEDPPRGKHKESLQYTLRHDPTQCLIDELGYGYYEYRLKADAVPFEYTFRDEDRRRGDIVKRRSKISTTQDFPTRRQLYRHLDSGWRRQIVHRSPDVLIMHPLAVFGCDLLTELFSGGGIRPKIVIVGAGSGESLEDNFNTESLHYEDLGRWKALQCRYDQYKLPGNYRPIGHHGRHLMVFGRTDVFAPSRFPMVLPIANRGRSDCATRRVNARGWGHDDAVITVPFHDTAEECRTHCSTYEDSTGIPGSCKFWTFDGTGIYGAFLCWMWIDRYPQRVTLQAGWESGECWSSGDVFPSRL</sequence>
<comment type="similarity">
    <text evidence="1">Belongs to the peptidase S28 family.</text>
</comment>
<evidence type="ECO:0000256" key="2">
    <source>
        <dbReference type="ARBA" id="ARBA00022670"/>
    </source>
</evidence>
<evidence type="ECO:0000256" key="6">
    <source>
        <dbReference type="SAM" id="MobiDB-lite"/>
    </source>
</evidence>
<evidence type="ECO:0000313" key="9">
    <source>
        <dbReference type="Proteomes" id="UP000591131"/>
    </source>
</evidence>
<evidence type="ECO:0000313" key="8">
    <source>
        <dbReference type="EMBL" id="KAF4669238.1"/>
    </source>
</evidence>
<dbReference type="Proteomes" id="UP000591131">
    <property type="component" value="Unassembled WGS sequence"/>
</dbReference>
<dbReference type="InterPro" id="IPR042269">
    <property type="entry name" value="Ser_carbopepase_S28_SKS"/>
</dbReference>
<dbReference type="PANTHER" id="PTHR11010">
    <property type="entry name" value="PROTEASE S28 PRO-X CARBOXYPEPTIDASE-RELATED"/>
    <property type="match status" value="1"/>
</dbReference>
<dbReference type="InterPro" id="IPR029058">
    <property type="entry name" value="AB_hydrolase_fold"/>
</dbReference>
<keyword evidence="7" id="KW-0472">Membrane</keyword>
<feature type="compositionally biased region" description="Low complexity" evidence="6">
    <location>
        <begin position="172"/>
        <end position="187"/>
    </location>
</feature>
<feature type="region of interest" description="Disordered" evidence="6">
    <location>
        <begin position="1"/>
        <end position="63"/>
    </location>
</feature>
<dbReference type="Gene3D" id="3.40.50.1820">
    <property type="entry name" value="alpha/beta hydrolase"/>
    <property type="match status" value="1"/>
</dbReference>
<dbReference type="PANTHER" id="PTHR11010:SF38">
    <property type="entry name" value="LYSOSOMAL PRO-X CARBOXYPEPTIDASE"/>
    <property type="match status" value="1"/>
</dbReference>
<evidence type="ECO:0000256" key="5">
    <source>
        <dbReference type="ARBA" id="ARBA00023180"/>
    </source>
</evidence>
<dbReference type="EMBL" id="JAAPAO010000174">
    <property type="protein sequence ID" value="KAF4669238.1"/>
    <property type="molecule type" value="Genomic_DNA"/>
</dbReference>
<dbReference type="Pfam" id="PF05577">
    <property type="entry name" value="Peptidase_S28"/>
    <property type="match status" value="1"/>
</dbReference>
<keyword evidence="3" id="KW-0732">Signal</keyword>
<dbReference type="GO" id="GO:0008239">
    <property type="term" value="F:dipeptidyl-peptidase activity"/>
    <property type="evidence" value="ECO:0007669"/>
    <property type="project" value="TreeGrafter"/>
</dbReference>
<evidence type="ECO:0000256" key="4">
    <source>
        <dbReference type="ARBA" id="ARBA00022801"/>
    </source>
</evidence>
<gene>
    <name evidence="8" type="ORF">FOL47_002627</name>
</gene>
<protein>
    <recommendedName>
        <fullName evidence="10">Thymus-specific serine protease</fullName>
    </recommendedName>
</protein>
<feature type="region of interest" description="Disordered" evidence="6">
    <location>
        <begin position="161"/>
        <end position="187"/>
    </location>
</feature>
<dbReference type="OrthoDB" id="1735038at2759"/>
<evidence type="ECO:0000256" key="1">
    <source>
        <dbReference type="ARBA" id="ARBA00011079"/>
    </source>
</evidence>
<name>A0A7J6MCC5_PERCH</name>
<evidence type="ECO:0008006" key="10">
    <source>
        <dbReference type="Google" id="ProtNLM"/>
    </source>
</evidence>
<evidence type="ECO:0000256" key="7">
    <source>
        <dbReference type="SAM" id="Phobius"/>
    </source>
</evidence>
<keyword evidence="2" id="KW-0645">Protease</keyword>
<keyword evidence="7" id="KW-0812">Transmembrane</keyword>
<organism evidence="8 9">
    <name type="scientific">Perkinsus chesapeaki</name>
    <name type="common">Clam parasite</name>
    <name type="synonym">Perkinsus andrewsi</name>
    <dbReference type="NCBI Taxonomy" id="330153"/>
    <lineage>
        <taxon>Eukaryota</taxon>
        <taxon>Sar</taxon>
        <taxon>Alveolata</taxon>
        <taxon>Perkinsozoa</taxon>
        <taxon>Perkinsea</taxon>
        <taxon>Perkinsida</taxon>
        <taxon>Perkinsidae</taxon>
        <taxon>Perkinsus</taxon>
    </lineage>
</organism>
<dbReference type="GO" id="GO:0006508">
    <property type="term" value="P:proteolysis"/>
    <property type="evidence" value="ECO:0007669"/>
    <property type="project" value="UniProtKB-KW"/>
</dbReference>
<keyword evidence="7" id="KW-1133">Transmembrane helix</keyword>
<comment type="caution">
    <text evidence="8">The sequence shown here is derived from an EMBL/GenBank/DDBJ whole genome shotgun (WGS) entry which is preliminary data.</text>
</comment>
<feature type="transmembrane region" description="Helical" evidence="7">
    <location>
        <begin position="276"/>
        <end position="298"/>
    </location>
</feature>
<dbReference type="GO" id="GO:0070008">
    <property type="term" value="F:serine-type exopeptidase activity"/>
    <property type="evidence" value="ECO:0007669"/>
    <property type="project" value="InterPro"/>
</dbReference>
<keyword evidence="9" id="KW-1185">Reference proteome</keyword>
<dbReference type="SUPFAM" id="SSF53474">
    <property type="entry name" value="alpha/beta-Hydrolases"/>
    <property type="match status" value="1"/>
</dbReference>
<dbReference type="AlphaFoldDB" id="A0A7J6MCC5"/>
<proteinExistence type="inferred from homology"/>
<keyword evidence="4" id="KW-0378">Hydrolase</keyword>
<keyword evidence="5" id="KW-0325">Glycoprotein</keyword>
<reference evidence="8 9" key="1">
    <citation type="submission" date="2020-04" db="EMBL/GenBank/DDBJ databases">
        <title>Perkinsus chesapeaki whole genome sequence.</title>
        <authorList>
            <person name="Bogema D.R."/>
        </authorList>
    </citation>
    <scope>NUCLEOTIDE SEQUENCE [LARGE SCALE GENOMIC DNA]</scope>
    <source>
        <strain evidence="8">ATCC PRA-425</strain>
    </source>
</reference>
<dbReference type="InterPro" id="IPR008758">
    <property type="entry name" value="Peptidase_S28"/>
</dbReference>
<evidence type="ECO:0000256" key="3">
    <source>
        <dbReference type="ARBA" id="ARBA00022729"/>
    </source>
</evidence>
<dbReference type="Gene3D" id="1.20.120.980">
    <property type="entry name" value="Serine carboxypeptidase S28, SKS domain"/>
    <property type="match status" value="1"/>
</dbReference>
<accession>A0A7J6MCC5</accession>